<dbReference type="AlphaFoldDB" id="A0AAW0GJF8"/>
<evidence type="ECO:0000313" key="4">
    <source>
        <dbReference type="Proteomes" id="UP001385951"/>
    </source>
</evidence>
<accession>A0AAW0GJF8</accession>
<dbReference type="InterPro" id="IPR045340">
    <property type="entry name" value="DUF6533"/>
</dbReference>
<evidence type="ECO:0000313" key="3">
    <source>
        <dbReference type="EMBL" id="KAK7692786.1"/>
    </source>
</evidence>
<keyword evidence="1" id="KW-1133">Transmembrane helix</keyword>
<dbReference type="Pfam" id="PF20151">
    <property type="entry name" value="DUF6533"/>
    <property type="match status" value="1"/>
</dbReference>
<feature type="transmembrane region" description="Helical" evidence="1">
    <location>
        <begin position="47"/>
        <end position="76"/>
    </location>
</feature>
<name>A0AAW0GJF8_9APHY</name>
<reference evidence="3 4" key="1">
    <citation type="submission" date="2022-09" db="EMBL/GenBank/DDBJ databases">
        <authorList>
            <person name="Palmer J.M."/>
        </authorList>
    </citation>
    <scope>NUCLEOTIDE SEQUENCE [LARGE SCALE GENOMIC DNA]</scope>
    <source>
        <strain evidence="3 4">DSM 7382</strain>
    </source>
</reference>
<evidence type="ECO:0000259" key="2">
    <source>
        <dbReference type="Pfam" id="PF20151"/>
    </source>
</evidence>
<feature type="transmembrane region" description="Helical" evidence="1">
    <location>
        <begin position="15"/>
        <end position="35"/>
    </location>
</feature>
<evidence type="ECO:0000256" key="1">
    <source>
        <dbReference type="SAM" id="Phobius"/>
    </source>
</evidence>
<keyword evidence="1" id="KW-0472">Membrane</keyword>
<sequence>MDSVISLASVEANTIYHYCILASAVMLFYDFIITLEAEFRHVWRRRVTAVTFLFLLNRYLNLALSTANLFTFLPYIHTVGLRISVYIHRRPPNFIGFKLRSVRCLACVGNLGSQMGDIRDFADSLSCHPSPEYIPNQYHHIRCVTKCQMQLDIMSLSDDLNRVTIAIQVAGILADSLIFCATLFKALKIQGEARKVGLRPAFTTIILQQVVGIVPLVVNQLNAVVNPANFFVSVMHSVMLSRFILSLRDLDDPHGSYRKQNPPTDTLDELGGPLKSYDDEDDVDFIQLEDYDEVRSSLTVTSVRFAPAGTEEGSSRRWSFVVSEC</sequence>
<keyword evidence="4" id="KW-1185">Reference proteome</keyword>
<organism evidence="3 4">
    <name type="scientific">Cerrena zonata</name>
    <dbReference type="NCBI Taxonomy" id="2478898"/>
    <lineage>
        <taxon>Eukaryota</taxon>
        <taxon>Fungi</taxon>
        <taxon>Dikarya</taxon>
        <taxon>Basidiomycota</taxon>
        <taxon>Agaricomycotina</taxon>
        <taxon>Agaricomycetes</taxon>
        <taxon>Polyporales</taxon>
        <taxon>Cerrenaceae</taxon>
        <taxon>Cerrena</taxon>
    </lineage>
</organism>
<dbReference type="EMBL" id="JASBNA010000004">
    <property type="protein sequence ID" value="KAK7692786.1"/>
    <property type="molecule type" value="Genomic_DNA"/>
</dbReference>
<comment type="caution">
    <text evidence="3">The sequence shown here is derived from an EMBL/GenBank/DDBJ whole genome shotgun (WGS) entry which is preliminary data.</text>
</comment>
<proteinExistence type="predicted"/>
<gene>
    <name evidence="3" type="ORF">QCA50_004419</name>
</gene>
<keyword evidence="1" id="KW-0812">Transmembrane</keyword>
<dbReference type="Proteomes" id="UP001385951">
    <property type="component" value="Unassembled WGS sequence"/>
</dbReference>
<protein>
    <recommendedName>
        <fullName evidence="2">DUF6533 domain-containing protein</fullName>
    </recommendedName>
</protein>
<feature type="domain" description="DUF6533" evidence="2">
    <location>
        <begin position="18"/>
        <end position="60"/>
    </location>
</feature>